<dbReference type="OrthoDB" id="9789350at2"/>
<dbReference type="GO" id="GO:0004113">
    <property type="term" value="F:2',3'-cyclic-nucleotide 3'-phosphodiesterase activity"/>
    <property type="evidence" value="ECO:0007669"/>
    <property type="project" value="InterPro"/>
</dbReference>
<dbReference type="RefSeq" id="WP_113868216.1">
    <property type="nucleotide sequence ID" value="NZ_BAABQN010000003.1"/>
</dbReference>
<dbReference type="GO" id="GO:0008664">
    <property type="term" value="F:RNA 2',3'-cyclic 3'-phosphodiesterase activity"/>
    <property type="evidence" value="ECO:0007669"/>
    <property type="project" value="UniProtKB-EC"/>
</dbReference>
<keyword evidence="1 2" id="KW-0378">Hydrolase</keyword>
<evidence type="ECO:0000313" key="4">
    <source>
        <dbReference type="Proteomes" id="UP000252254"/>
    </source>
</evidence>
<organism evidence="3 4">
    <name type="scientific">Paraliobacillus ryukyuensis</name>
    <dbReference type="NCBI Taxonomy" id="200904"/>
    <lineage>
        <taxon>Bacteria</taxon>
        <taxon>Bacillati</taxon>
        <taxon>Bacillota</taxon>
        <taxon>Bacilli</taxon>
        <taxon>Bacillales</taxon>
        <taxon>Bacillaceae</taxon>
        <taxon>Paraliobacillus</taxon>
    </lineage>
</organism>
<feature type="active site" description="Proton acceptor" evidence="2">
    <location>
        <position position="131"/>
    </location>
</feature>
<dbReference type="Proteomes" id="UP000252254">
    <property type="component" value="Unassembled WGS sequence"/>
</dbReference>
<comment type="catalytic activity">
    <reaction evidence="2">
        <text>a 3'-end 2',3'-cyclophospho-ribonucleotide-RNA + H2O = a 3'-end 2'-phospho-ribonucleotide-RNA + H(+)</text>
        <dbReference type="Rhea" id="RHEA:11828"/>
        <dbReference type="Rhea" id="RHEA-COMP:10464"/>
        <dbReference type="Rhea" id="RHEA-COMP:17353"/>
        <dbReference type="ChEBI" id="CHEBI:15377"/>
        <dbReference type="ChEBI" id="CHEBI:15378"/>
        <dbReference type="ChEBI" id="CHEBI:83064"/>
        <dbReference type="ChEBI" id="CHEBI:173113"/>
        <dbReference type="EC" id="3.1.4.58"/>
    </reaction>
</comment>
<proteinExistence type="inferred from homology"/>
<dbReference type="Gene3D" id="3.90.1140.10">
    <property type="entry name" value="Cyclic phosphodiesterase"/>
    <property type="match status" value="1"/>
</dbReference>
<evidence type="ECO:0000256" key="1">
    <source>
        <dbReference type="ARBA" id="ARBA00022801"/>
    </source>
</evidence>
<dbReference type="NCBIfam" id="TIGR02258">
    <property type="entry name" value="2_5_ligase"/>
    <property type="match status" value="1"/>
</dbReference>
<name>A0A366EA84_9BACI</name>
<dbReference type="InterPro" id="IPR004175">
    <property type="entry name" value="RNA_CPDase"/>
</dbReference>
<evidence type="ECO:0000313" key="3">
    <source>
        <dbReference type="EMBL" id="RBO99340.1"/>
    </source>
</evidence>
<dbReference type="EC" id="3.1.4.58" evidence="2"/>
<evidence type="ECO:0000256" key="2">
    <source>
        <dbReference type="HAMAP-Rule" id="MF_01940"/>
    </source>
</evidence>
<accession>A0A366EA84</accession>
<dbReference type="PANTHER" id="PTHR35561:SF1">
    <property type="entry name" value="RNA 2',3'-CYCLIC PHOSPHODIESTERASE"/>
    <property type="match status" value="1"/>
</dbReference>
<sequence length="187" mass="21802">MTENAHYFLAIPLPHHIKEWVRKQQNLFLNYGKLTYKHVVDSADFHITLKFLGAMSPTIIDELMNVLKIQVISSPFQLTIGGIGFFGLENHPRVSWLNVEKNEALINLYNQIEQVTLNNGFQQEKRAYQPHITLTKKWVKGDFDPSTYEEVQQVINEIKSISVTQMVLYQVKPQLTPRYQLVDTIRF</sequence>
<protein>
    <recommendedName>
        <fullName evidence="2">RNA 2',3'-cyclic phosphodiesterase</fullName>
        <shortName evidence="2">RNA 2',3'-CPDase</shortName>
        <ecNumber evidence="2">3.1.4.58</ecNumber>
    </recommendedName>
</protein>
<feature type="short sequence motif" description="HXTX 2" evidence="2">
    <location>
        <begin position="131"/>
        <end position="134"/>
    </location>
</feature>
<reference evidence="3 4" key="1">
    <citation type="submission" date="2018-06" db="EMBL/GenBank/DDBJ databases">
        <title>Genomic Encyclopedia of Type Strains, Phase IV (KMG-IV): sequencing the most valuable type-strain genomes for metagenomic binning, comparative biology and taxonomic classification.</title>
        <authorList>
            <person name="Goeker M."/>
        </authorList>
    </citation>
    <scope>NUCLEOTIDE SEQUENCE [LARGE SCALE GENOMIC DNA]</scope>
    <source>
        <strain evidence="3 4">DSM 15140</strain>
    </source>
</reference>
<comment type="caution">
    <text evidence="3">The sequence shown here is derived from an EMBL/GenBank/DDBJ whole genome shotgun (WGS) entry which is preliminary data.</text>
</comment>
<dbReference type="InterPro" id="IPR009097">
    <property type="entry name" value="Cyclic_Pdiesterase"/>
</dbReference>
<dbReference type="PANTHER" id="PTHR35561">
    <property type="entry name" value="RNA 2',3'-CYCLIC PHOSPHODIESTERASE"/>
    <property type="match status" value="1"/>
</dbReference>
<comment type="similarity">
    <text evidence="2">Belongs to the 2H phosphoesterase superfamily. ThpR family.</text>
</comment>
<dbReference type="EMBL" id="QNRI01000004">
    <property type="protein sequence ID" value="RBO99340.1"/>
    <property type="molecule type" value="Genomic_DNA"/>
</dbReference>
<gene>
    <name evidence="3" type="ORF">DES48_1048</name>
</gene>
<dbReference type="GO" id="GO:0016874">
    <property type="term" value="F:ligase activity"/>
    <property type="evidence" value="ECO:0007669"/>
    <property type="project" value="UniProtKB-KW"/>
</dbReference>
<dbReference type="AlphaFoldDB" id="A0A366EA84"/>
<dbReference type="SUPFAM" id="SSF55144">
    <property type="entry name" value="LigT-like"/>
    <property type="match status" value="1"/>
</dbReference>
<feature type="active site" description="Proton donor" evidence="2">
    <location>
        <position position="46"/>
    </location>
</feature>
<keyword evidence="3" id="KW-0436">Ligase</keyword>
<comment type="function">
    <text evidence="2">Hydrolyzes RNA 2',3'-cyclic phosphodiester to an RNA 2'-phosphomonoester.</text>
</comment>
<dbReference type="STRING" id="200904.GCA_900168775_02199"/>
<dbReference type="HAMAP" id="MF_01940">
    <property type="entry name" value="RNA_CPDase"/>
    <property type="match status" value="1"/>
</dbReference>
<dbReference type="Pfam" id="PF13563">
    <property type="entry name" value="2_5_RNA_ligase2"/>
    <property type="match status" value="1"/>
</dbReference>
<feature type="short sequence motif" description="HXTX 1" evidence="2">
    <location>
        <begin position="46"/>
        <end position="49"/>
    </location>
</feature>
<keyword evidence="4" id="KW-1185">Reference proteome</keyword>